<feature type="domain" description="Bulb-type lectin" evidence="24">
    <location>
        <begin position="30"/>
        <end position="155"/>
    </location>
</feature>
<evidence type="ECO:0000256" key="18">
    <source>
        <dbReference type="ARBA" id="ARBA00047899"/>
    </source>
</evidence>
<feature type="compositionally biased region" description="Basic and acidic residues" evidence="21">
    <location>
        <begin position="754"/>
        <end position="768"/>
    </location>
</feature>
<evidence type="ECO:0000313" key="26">
    <source>
        <dbReference type="EMBL" id="OWM78942.1"/>
    </source>
</evidence>
<dbReference type="EC" id="2.7.11.1" evidence="20"/>
<dbReference type="AlphaFoldDB" id="A0A218X3M6"/>
<proteinExistence type="inferred from homology"/>
<dbReference type="PIRSF" id="PIRSF000641">
    <property type="entry name" value="SRK"/>
    <property type="match status" value="1"/>
</dbReference>
<dbReference type="Pfam" id="PF07714">
    <property type="entry name" value="PK_Tyr_Ser-Thr"/>
    <property type="match status" value="1"/>
</dbReference>
<evidence type="ECO:0000256" key="21">
    <source>
        <dbReference type="SAM" id="MobiDB-lite"/>
    </source>
</evidence>
<keyword evidence="17" id="KW-0325">Glycoprotein</keyword>
<dbReference type="Pfam" id="PF01453">
    <property type="entry name" value="B_lectin"/>
    <property type="match status" value="1"/>
</dbReference>
<keyword evidence="13 22" id="KW-1133">Transmembrane helix</keyword>
<evidence type="ECO:0000256" key="5">
    <source>
        <dbReference type="ARBA" id="ARBA00022679"/>
    </source>
</evidence>
<keyword evidence="6 22" id="KW-0812">Transmembrane</keyword>
<sequence length="776" mass="86503">MASQANILLKFHFWLHISIGFSLFCLAVSQIPLGSKISVVDRNLWVSSNGNFALGFFNSSSQPCQYSFGIRFNSDSIPVAERTVVWVAGADLAVSNKSYFQITGDGELILFDSSMGVVAWSSSTSQLSVSSALLHDNGNFVLLNQKKEIVWQSFDTPSDTLLPGQKLPLFSSLRAAKVDSVSSYYSLYMNASGELQLRWESDVIYWTRGSPSSNNSNMSAVLTGDGSLQLLGQESDKPVWALLGDDHNDPVKFRFLRLDVDGNLRMYSWDQLTLMWRSVWQAVENQCNVFATCGERGICSLNVSGSAECMCPYGSQSSSRSHCLVPYQEGCKWGSIMLEYEHTFLHGMYPPNDSAITTSLQNCKDSCEKDPLCTAATFTNDGTAKCFIKTTRYLTGYSYNYITAVSFVKKCSDPLAVDPNLPRSSPASEPASSIEKSSYKFCIPCLVGASSGTFIAFVLIQLGIGFYIYKRRHSLWMKAISARKNANSKGLVMFTLVEINEITGDFKHRIGPNMYKGMLLNRQAVAVKDLVTTVVDRKFRVAVLKIGSIHHRNLVKLEGHCCESSQRYLVYEYAKNGSLEKYIEDPEMSKRLTWRKRMDICVSVARAVCYLHSECREFVGHGNLKSTNVVLDEYFEAKVSEFGLMSIVAESASRATSAAENDVEDFGKLVLELVSGCREVRNFLMGAYEQWRDGKAEDLVCKEIQEVDSGELERVLRIAFWCLQVDERLRPSMGEVVKVLEGTLSVDPPPPPFSDKRPAVEEDEREGRFSSGSESV</sequence>
<keyword evidence="11 20" id="KW-0418">Kinase</keyword>
<dbReference type="GeneID" id="116196760"/>
<feature type="domain" description="Protein kinase" evidence="23">
    <location>
        <begin position="454"/>
        <end position="744"/>
    </location>
</feature>
<comment type="catalytic activity">
    <reaction evidence="18 20">
        <text>L-threonyl-[protein] + ATP = O-phospho-L-threonyl-[protein] + ADP + H(+)</text>
        <dbReference type="Rhea" id="RHEA:46608"/>
        <dbReference type="Rhea" id="RHEA-COMP:11060"/>
        <dbReference type="Rhea" id="RHEA-COMP:11605"/>
        <dbReference type="ChEBI" id="CHEBI:15378"/>
        <dbReference type="ChEBI" id="CHEBI:30013"/>
        <dbReference type="ChEBI" id="CHEBI:30616"/>
        <dbReference type="ChEBI" id="CHEBI:61977"/>
        <dbReference type="ChEBI" id="CHEBI:456216"/>
        <dbReference type="EC" id="2.7.11.1"/>
    </reaction>
</comment>
<dbReference type="Gene3D" id="3.50.4.10">
    <property type="entry name" value="Hepatocyte Growth Factor"/>
    <property type="match status" value="1"/>
</dbReference>
<feature type="transmembrane region" description="Helical" evidence="22">
    <location>
        <begin position="12"/>
        <end position="33"/>
    </location>
</feature>
<comment type="catalytic activity">
    <reaction evidence="19 20">
        <text>L-seryl-[protein] + ATP = O-phospho-L-seryl-[protein] + ADP + H(+)</text>
        <dbReference type="Rhea" id="RHEA:17989"/>
        <dbReference type="Rhea" id="RHEA-COMP:9863"/>
        <dbReference type="Rhea" id="RHEA-COMP:11604"/>
        <dbReference type="ChEBI" id="CHEBI:15378"/>
        <dbReference type="ChEBI" id="CHEBI:29999"/>
        <dbReference type="ChEBI" id="CHEBI:30616"/>
        <dbReference type="ChEBI" id="CHEBI:83421"/>
        <dbReference type="ChEBI" id="CHEBI:456216"/>
        <dbReference type="EC" id="2.7.11.1"/>
    </reaction>
</comment>
<dbReference type="PROSITE" id="PS50011">
    <property type="entry name" value="PROTEIN_KINASE_DOM"/>
    <property type="match status" value="1"/>
</dbReference>
<keyword evidence="12 20" id="KW-0067">ATP-binding</keyword>
<feature type="domain" description="Bulb-type lectin" evidence="24">
    <location>
        <begin position="158"/>
        <end position="279"/>
    </location>
</feature>
<evidence type="ECO:0000256" key="14">
    <source>
        <dbReference type="ARBA" id="ARBA00023136"/>
    </source>
</evidence>
<dbReference type="SMART" id="SM00108">
    <property type="entry name" value="B_lectin"/>
    <property type="match status" value="1"/>
</dbReference>
<keyword evidence="5 20" id="KW-0808">Transferase</keyword>
<gene>
    <name evidence="26" type="ORF">CDL15_Pgr003113</name>
    <name evidence="27" type="ORF">CRG98_036653</name>
</gene>
<dbReference type="CDD" id="cd00028">
    <property type="entry name" value="B_lectin"/>
    <property type="match status" value="1"/>
</dbReference>
<evidence type="ECO:0000256" key="6">
    <source>
        <dbReference type="ARBA" id="ARBA00022692"/>
    </source>
</evidence>
<dbReference type="Gene3D" id="3.30.200.20">
    <property type="entry name" value="Phosphorylase Kinase, domain 1"/>
    <property type="match status" value="1"/>
</dbReference>
<dbReference type="PANTHER" id="PTHR47974:SF13">
    <property type="entry name" value="G-TYPE LECTIN S-RECEPTOR-LIKE SERINE_THREONINE-PROTEIN KINASE SD3-1"/>
    <property type="match status" value="1"/>
</dbReference>
<accession>A0A218X3M6</accession>
<evidence type="ECO:0000256" key="22">
    <source>
        <dbReference type="SAM" id="Phobius"/>
    </source>
</evidence>
<evidence type="ECO:0000256" key="9">
    <source>
        <dbReference type="ARBA" id="ARBA00022737"/>
    </source>
</evidence>
<evidence type="ECO:0000259" key="25">
    <source>
        <dbReference type="PROSITE" id="PS50948"/>
    </source>
</evidence>
<dbReference type="FunFam" id="1.10.510.10:FF:000846">
    <property type="entry name" value="G-type lectin S-receptor-like serine/threonine-protein kinase SD3-1"/>
    <property type="match status" value="1"/>
</dbReference>
<dbReference type="SUPFAM" id="SSF56112">
    <property type="entry name" value="Protein kinase-like (PK-like)"/>
    <property type="match status" value="1"/>
</dbReference>
<comment type="subcellular location">
    <subcellularLocation>
        <location evidence="1">Cell membrane</location>
        <topology evidence="1">Single-pass type I membrane protein</topology>
    </subcellularLocation>
</comment>
<dbReference type="InterPro" id="IPR001245">
    <property type="entry name" value="Ser-Thr/Tyr_kinase_cat_dom"/>
</dbReference>
<dbReference type="OrthoDB" id="733107at2759"/>
<reference evidence="28" key="1">
    <citation type="journal article" date="2017" name="Plant J.">
        <title>The pomegranate (Punica granatum L.) genome and the genomics of punicalagin biosynthesis.</title>
        <authorList>
            <person name="Qin G."/>
            <person name="Xu C."/>
            <person name="Ming R."/>
            <person name="Tang H."/>
            <person name="Guyot R."/>
            <person name="Kramer E.M."/>
            <person name="Hu Y."/>
            <person name="Yi X."/>
            <person name="Qi Y."/>
            <person name="Xu X."/>
            <person name="Gao Z."/>
            <person name="Pan H."/>
            <person name="Jian J."/>
            <person name="Tian Y."/>
            <person name="Yue Z."/>
            <person name="Xu Y."/>
        </authorList>
    </citation>
    <scope>NUCLEOTIDE SEQUENCE [LARGE SCALE GENOMIC DNA]</scope>
    <source>
        <strain evidence="28">cv. Dabenzi</strain>
    </source>
</reference>
<feature type="domain" description="Apple" evidence="25">
    <location>
        <begin position="331"/>
        <end position="412"/>
    </location>
</feature>
<name>A0A218X3M6_PUNGR</name>
<keyword evidence="14 22" id="KW-0472">Membrane</keyword>
<dbReference type="InterPro" id="IPR000719">
    <property type="entry name" value="Prot_kinase_dom"/>
</dbReference>
<evidence type="ECO:0000313" key="29">
    <source>
        <dbReference type="Proteomes" id="UP000233551"/>
    </source>
</evidence>
<dbReference type="GO" id="GO:0005886">
    <property type="term" value="C:plasma membrane"/>
    <property type="evidence" value="ECO:0007669"/>
    <property type="project" value="UniProtKB-SubCell"/>
</dbReference>
<evidence type="ECO:0000256" key="10">
    <source>
        <dbReference type="ARBA" id="ARBA00022741"/>
    </source>
</evidence>
<evidence type="ECO:0000259" key="23">
    <source>
        <dbReference type="PROSITE" id="PS50011"/>
    </source>
</evidence>
<evidence type="ECO:0000256" key="13">
    <source>
        <dbReference type="ARBA" id="ARBA00022989"/>
    </source>
</evidence>
<feature type="region of interest" description="Disordered" evidence="21">
    <location>
        <begin position="744"/>
        <end position="776"/>
    </location>
</feature>
<dbReference type="PROSITE" id="PS50948">
    <property type="entry name" value="PAN"/>
    <property type="match status" value="1"/>
</dbReference>
<keyword evidence="4" id="KW-0245">EGF-like domain</keyword>
<comment type="caution">
    <text evidence="26">The sequence shown here is derived from an EMBL/GenBank/DDBJ whole genome shotgun (WGS) entry which is preliminary data.</text>
</comment>
<keyword evidence="2" id="KW-1003">Cell membrane</keyword>
<dbReference type="Proteomes" id="UP000233551">
    <property type="component" value="Unassembled WGS sequence"/>
</dbReference>
<dbReference type="GO" id="GO:0030246">
    <property type="term" value="F:carbohydrate binding"/>
    <property type="evidence" value="ECO:0007669"/>
    <property type="project" value="UniProtKB-KW"/>
</dbReference>
<dbReference type="Pfam" id="PF00954">
    <property type="entry name" value="S_locus_glycop"/>
    <property type="match status" value="1"/>
</dbReference>
<evidence type="ECO:0000256" key="15">
    <source>
        <dbReference type="ARBA" id="ARBA00023157"/>
    </source>
</evidence>
<keyword evidence="7" id="KW-0732">Signal</keyword>
<dbReference type="GO" id="GO:0004674">
    <property type="term" value="F:protein serine/threonine kinase activity"/>
    <property type="evidence" value="ECO:0007669"/>
    <property type="project" value="UniProtKB-KW"/>
</dbReference>
<dbReference type="EMBL" id="MTKT01002492">
    <property type="protein sequence ID" value="OWM78942.1"/>
    <property type="molecule type" value="Genomic_DNA"/>
</dbReference>
<keyword evidence="16" id="KW-0675">Receptor</keyword>
<evidence type="ECO:0000256" key="17">
    <source>
        <dbReference type="ARBA" id="ARBA00023180"/>
    </source>
</evidence>
<evidence type="ECO:0000256" key="12">
    <source>
        <dbReference type="ARBA" id="ARBA00022840"/>
    </source>
</evidence>
<dbReference type="GO" id="GO:0005524">
    <property type="term" value="F:ATP binding"/>
    <property type="evidence" value="ECO:0007669"/>
    <property type="project" value="UniProtKB-KW"/>
</dbReference>
<keyword evidence="9" id="KW-0677">Repeat</keyword>
<dbReference type="Gene3D" id="2.90.10.10">
    <property type="entry name" value="Bulb-type lectin domain"/>
    <property type="match status" value="2"/>
</dbReference>
<evidence type="ECO:0000256" key="19">
    <source>
        <dbReference type="ARBA" id="ARBA00048679"/>
    </source>
</evidence>
<evidence type="ECO:0000313" key="28">
    <source>
        <dbReference type="Proteomes" id="UP000197138"/>
    </source>
</evidence>
<protein>
    <recommendedName>
        <fullName evidence="20">Receptor-like serine/threonine-protein kinase</fullName>
        <ecNumber evidence="20">2.7.11.1</ecNumber>
    </recommendedName>
</protein>
<evidence type="ECO:0000256" key="16">
    <source>
        <dbReference type="ARBA" id="ARBA00023170"/>
    </source>
</evidence>
<dbReference type="PROSITE" id="PS50927">
    <property type="entry name" value="BULB_LECTIN"/>
    <property type="match status" value="2"/>
</dbReference>
<organism evidence="26 28">
    <name type="scientific">Punica granatum</name>
    <name type="common">Pomegranate</name>
    <dbReference type="NCBI Taxonomy" id="22663"/>
    <lineage>
        <taxon>Eukaryota</taxon>
        <taxon>Viridiplantae</taxon>
        <taxon>Streptophyta</taxon>
        <taxon>Embryophyta</taxon>
        <taxon>Tracheophyta</taxon>
        <taxon>Spermatophyta</taxon>
        <taxon>Magnoliopsida</taxon>
        <taxon>eudicotyledons</taxon>
        <taxon>Gunneridae</taxon>
        <taxon>Pentapetalae</taxon>
        <taxon>rosids</taxon>
        <taxon>malvids</taxon>
        <taxon>Myrtales</taxon>
        <taxon>Lythraceae</taxon>
        <taxon>Punica</taxon>
    </lineage>
</organism>
<evidence type="ECO:0000256" key="4">
    <source>
        <dbReference type="ARBA" id="ARBA00022536"/>
    </source>
</evidence>
<dbReference type="InterPro" id="IPR024171">
    <property type="entry name" value="SRK-like_kinase"/>
</dbReference>
<keyword evidence="29" id="KW-1185">Reference proteome</keyword>
<comment type="similarity">
    <text evidence="20">Belongs to the protein kinase superfamily. Ser/Thr protein kinase family.</text>
</comment>
<evidence type="ECO:0000256" key="8">
    <source>
        <dbReference type="ARBA" id="ARBA00022734"/>
    </source>
</evidence>
<reference evidence="27 29" key="3">
    <citation type="submission" date="2017-11" db="EMBL/GenBank/DDBJ databases">
        <title>De-novo sequencing of pomegranate (Punica granatum L.) genome.</title>
        <authorList>
            <person name="Akparov Z."/>
            <person name="Amiraslanov A."/>
            <person name="Hajiyeva S."/>
            <person name="Abbasov M."/>
            <person name="Kaur K."/>
            <person name="Hamwieh A."/>
            <person name="Solovyev V."/>
            <person name="Salamov A."/>
            <person name="Braich B."/>
            <person name="Kosarev P."/>
            <person name="Mahmoud A."/>
            <person name="Hajiyev E."/>
            <person name="Babayeva S."/>
            <person name="Izzatullayeva V."/>
            <person name="Mammadov A."/>
            <person name="Mammadov A."/>
            <person name="Sharifova S."/>
            <person name="Ojaghi J."/>
            <person name="Eynullazada K."/>
            <person name="Bayramov B."/>
            <person name="Abdulazimova A."/>
            <person name="Shahmuradov I."/>
        </authorList>
    </citation>
    <scope>NUCLEOTIDE SEQUENCE [LARGE SCALE GENOMIC DNA]</scope>
    <source>
        <strain evidence="27">AG2017</strain>
        <strain evidence="29">cv. AG2017</strain>
        <tissue evidence="27">Leaf</tissue>
    </source>
</reference>
<dbReference type="InterPro" id="IPR036426">
    <property type="entry name" value="Bulb-type_lectin_dom_sf"/>
</dbReference>
<reference evidence="26" key="2">
    <citation type="submission" date="2017-06" db="EMBL/GenBank/DDBJ databases">
        <title>The pomegranate genome and the genomics of punicalagin biosynthesis.</title>
        <authorList>
            <person name="Xu C."/>
        </authorList>
    </citation>
    <scope>NUCLEOTIDE SEQUENCE [LARGE SCALE GENOMIC DNA]</scope>
    <source>
        <tissue evidence="26">Fresh leaf</tissue>
    </source>
</reference>
<dbReference type="Proteomes" id="UP000197138">
    <property type="component" value="Unassembled WGS sequence"/>
</dbReference>
<dbReference type="EMBL" id="PGOL01003125">
    <property type="protein sequence ID" value="PKI42855.1"/>
    <property type="molecule type" value="Genomic_DNA"/>
</dbReference>
<dbReference type="GO" id="GO:0048544">
    <property type="term" value="P:recognition of pollen"/>
    <property type="evidence" value="ECO:0007669"/>
    <property type="project" value="InterPro"/>
</dbReference>
<dbReference type="Gene3D" id="1.10.510.10">
    <property type="entry name" value="Transferase(Phosphotransferase) domain 1"/>
    <property type="match status" value="1"/>
</dbReference>
<dbReference type="InterPro" id="IPR011009">
    <property type="entry name" value="Kinase-like_dom_sf"/>
</dbReference>
<evidence type="ECO:0000256" key="20">
    <source>
        <dbReference type="PIRNR" id="PIRNR000641"/>
    </source>
</evidence>
<evidence type="ECO:0000256" key="3">
    <source>
        <dbReference type="ARBA" id="ARBA00022527"/>
    </source>
</evidence>
<dbReference type="FunFam" id="2.90.10.10:FF:000016">
    <property type="entry name" value="G-type lectin S-receptor-like serine/threonine-protein kinase"/>
    <property type="match status" value="1"/>
</dbReference>
<evidence type="ECO:0000256" key="2">
    <source>
        <dbReference type="ARBA" id="ARBA00022475"/>
    </source>
</evidence>
<dbReference type="SUPFAM" id="SSF51110">
    <property type="entry name" value="alpha-D-mannose-specific plant lectins"/>
    <property type="match status" value="2"/>
</dbReference>
<evidence type="ECO:0000256" key="7">
    <source>
        <dbReference type="ARBA" id="ARBA00022729"/>
    </source>
</evidence>
<dbReference type="InterPro" id="IPR003609">
    <property type="entry name" value="Pan_app"/>
</dbReference>
<keyword evidence="15" id="KW-1015">Disulfide bond</keyword>
<evidence type="ECO:0000256" key="1">
    <source>
        <dbReference type="ARBA" id="ARBA00004251"/>
    </source>
</evidence>
<dbReference type="InterPro" id="IPR000858">
    <property type="entry name" value="S_locus_glycoprot_dom"/>
</dbReference>
<evidence type="ECO:0000313" key="27">
    <source>
        <dbReference type="EMBL" id="PKI42855.1"/>
    </source>
</evidence>
<dbReference type="InterPro" id="IPR001480">
    <property type="entry name" value="Bulb-type_lectin_dom"/>
</dbReference>
<dbReference type="PANTHER" id="PTHR47974">
    <property type="entry name" value="OS07G0415500 PROTEIN"/>
    <property type="match status" value="1"/>
</dbReference>
<keyword evidence="8" id="KW-0430">Lectin</keyword>
<keyword evidence="10 20" id="KW-0547">Nucleotide-binding</keyword>
<evidence type="ECO:0000259" key="24">
    <source>
        <dbReference type="PROSITE" id="PS50927"/>
    </source>
</evidence>
<keyword evidence="3 20" id="KW-0723">Serine/threonine-protein kinase</keyword>
<feature type="transmembrane region" description="Helical" evidence="22">
    <location>
        <begin position="446"/>
        <end position="469"/>
    </location>
</feature>
<evidence type="ECO:0000256" key="11">
    <source>
        <dbReference type="ARBA" id="ARBA00022777"/>
    </source>
</evidence>